<proteinExistence type="predicted"/>
<sequence length="125" mass="15092">MMIVISLVRVNNMKKPIWDGRVVNKTEKRKTKTENYGDDEHLVHYMEYTVYLQGADGSKKKIRIQNNREWYDYLNIGDYVRYHPSFSTYEKYDKSHDSYIFCNICGKKNDIRENYCCFCKSLLFK</sequence>
<gene>
    <name evidence="1" type="ORF">SDC9_174096</name>
</gene>
<accession>A0A645GI72</accession>
<evidence type="ECO:0000313" key="1">
    <source>
        <dbReference type="EMBL" id="MPN26671.1"/>
    </source>
</evidence>
<reference evidence="1" key="1">
    <citation type="submission" date="2019-08" db="EMBL/GenBank/DDBJ databases">
        <authorList>
            <person name="Kucharzyk K."/>
            <person name="Murdoch R.W."/>
            <person name="Higgins S."/>
            <person name="Loffler F."/>
        </authorList>
    </citation>
    <scope>NUCLEOTIDE SEQUENCE</scope>
</reference>
<dbReference type="EMBL" id="VSSQ01076261">
    <property type="protein sequence ID" value="MPN26671.1"/>
    <property type="molecule type" value="Genomic_DNA"/>
</dbReference>
<comment type="caution">
    <text evidence="1">The sequence shown here is derived from an EMBL/GenBank/DDBJ whole genome shotgun (WGS) entry which is preliminary data.</text>
</comment>
<organism evidence="1">
    <name type="scientific">bioreactor metagenome</name>
    <dbReference type="NCBI Taxonomy" id="1076179"/>
    <lineage>
        <taxon>unclassified sequences</taxon>
        <taxon>metagenomes</taxon>
        <taxon>ecological metagenomes</taxon>
    </lineage>
</organism>
<protein>
    <submittedName>
        <fullName evidence="1">Uncharacterized protein</fullName>
    </submittedName>
</protein>
<name>A0A645GI72_9ZZZZ</name>
<dbReference type="AlphaFoldDB" id="A0A645GI72"/>